<proteinExistence type="inferred from homology"/>
<dbReference type="OrthoDB" id="2365435at2"/>
<feature type="domain" description="Membrane transport protein MMPL" evidence="8">
    <location>
        <begin position="62"/>
        <end position="390"/>
    </location>
</feature>
<feature type="domain" description="Membrane transport protein MMPL" evidence="8">
    <location>
        <begin position="622"/>
        <end position="944"/>
    </location>
</feature>
<feature type="transmembrane region" description="Helical" evidence="7">
    <location>
        <begin position="832"/>
        <end position="855"/>
    </location>
</feature>
<evidence type="ECO:0000313" key="9">
    <source>
        <dbReference type="EMBL" id="TVS86265.1"/>
    </source>
</evidence>
<feature type="transmembrane region" description="Helical" evidence="7">
    <location>
        <begin position="259"/>
        <end position="283"/>
    </location>
</feature>
<dbReference type="PANTHER" id="PTHR33406">
    <property type="entry name" value="MEMBRANE PROTEIN MJ1562-RELATED"/>
    <property type="match status" value="1"/>
</dbReference>
<gene>
    <name evidence="9" type="ORF">FPZ47_18320</name>
</gene>
<name>A0A557XKH9_9MYCO</name>
<dbReference type="PANTHER" id="PTHR33406:SF6">
    <property type="entry name" value="MEMBRANE PROTEIN YDGH-RELATED"/>
    <property type="match status" value="1"/>
</dbReference>
<evidence type="ECO:0000256" key="4">
    <source>
        <dbReference type="ARBA" id="ARBA00022692"/>
    </source>
</evidence>
<dbReference type="Proteomes" id="UP000320513">
    <property type="component" value="Unassembled WGS sequence"/>
</dbReference>
<comment type="similarity">
    <text evidence="2">Belongs to the resistance-nodulation-cell division (RND) (TC 2.A.6) family. MmpL subfamily.</text>
</comment>
<comment type="caution">
    <text evidence="9">The sequence shown here is derived from an EMBL/GenBank/DDBJ whole genome shotgun (WGS) entry which is preliminary data.</text>
</comment>
<evidence type="ECO:0000256" key="6">
    <source>
        <dbReference type="ARBA" id="ARBA00023136"/>
    </source>
</evidence>
<dbReference type="InterPro" id="IPR004869">
    <property type="entry name" value="MMPL_dom"/>
</dbReference>
<keyword evidence="10" id="KW-1185">Reference proteome</keyword>
<dbReference type="InterPro" id="IPR050545">
    <property type="entry name" value="Mycobact_MmpL"/>
</dbReference>
<keyword evidence="3" id="KW-1003">Cell membrane</keyword>
<dbReference type="Gene3D" id="1.20.1640.10">
    <property type="entry name" value="Multidrug efflux transporter AcrB transmembrane domain"/>
    <property type="match status" value="2"/>
</dbReference>
<comment type="subcellular location">
    <subcellularLocation>
        <location evidence="1">Cell membrane</location>
        <topology evidence="1">Multi-pass membrane protein</topology>
    </subcellularLocation>
</comment>
<keyword evidence="5 7" id="KW-1133">Transmembrane helix</keyword>
<feature type="transmembrane region" description="Helical" evidence="7">
    <location>
        <begin position="386"/>
        <end position="408"/>
    </location>
</feature>
<feature type="transmembrane region" description="Helical" evidence="7">
    <location>
        <begin position="773"/>
        <end position="791"/>
    </location>
</feature>
<evidence type="ECO:0000256" key="2">
    <source>
        <dbReference type="ARBA" id="ARBA00010157"/>
    </source>
</evidence>
<feature type="transmembrane region" description="Helical" evidence="7">
    <location>
        <begin position="921"/>
        <end position="940"/>
    </location>
</feature>
<dbReference type="AlphaFoldDB" id="A0A557XKH9"/>
<evidence type="ECO:0000256" key="5">
    <source>
        <dbReference type="ARBA" id="ARBA00022989"/>
    </source>
</evidence>
<dbReference type="EMBL" id="VMQU01000084">
    <property type="protein sequence ID" value="TVS86265.1"/>
    <property type="molecule type" value="Genomic_DNA"/>
</dbReference>
<feature type="transmembrane region" description="Helical" evidence="7">
    <location>
        <begin position="798"/>
        <end position="820"/>
    </location>
</feature>
<evidence type="ECO:0000313" key="10">
    <source>
        <dbReference type="Proteomes" id="UP000320513"/>
    </source>
</evidence>
<feature type="transmembrane region" description="Helical" evidence="7">
    <location>
        <begin position="337"/>
        <end position="365"/>
    </location>
</feature>
<dbReference type="GO" id="GO:0005886">
    <property type="term" value="C:plasma membrane"/>
    <property type="evidence" value="ECO:0007669"/>
    <property type="project" value="UniProtKB-SubCell"/>
</dbReference>
<accession>A0A557XKH9</accession>
<feature type="transmembrane region" description="Helical" evidence="7">
    <location>
        <begin position="202"/>
        <end position="221"/>
    </location>
</feature>
<dbReference type="NCBIfam" id="TIGR00833">
    <property type="entry name" value="actII"/>
    <property type="match status" value="1"/>
</dbReference>
<dbReference type="InterPro" id="IPR004707">
    <property type="entry name" value="MmpL_fam"/>
</dbReference>
<evidence type="ECO:0000259" key="8">
    <source>
        <dbReference type="Pfam" id="PF03176"/>
    </source>
</evidence>
<feature type="transmembrane region" description="Helical" evidence="7">
    <location>
        <begin position="867"/>
        <end position="893"/>
    </location>
</feature>
<sequence>MPGEIGMSEHRLDDAPVKRPLIPRLVRAFAIPIILFWGLVAVTTNTFMPQVERVAEELAGPMVPHYAPSQRALLHIGEKFHESNSTNLTMIVFEANRPLAVADHEYYDGLMRRLEGDKQHVQYVMNLWGKPFTAAGAQSLDGKAAYVLLRLAGDIGQIESNQSVAAVRDIVAKDTPPPGLKVYVSGAAPLASDTVSIANNSLNNITIVTIILIVVMLLLVYRAPSVLLVPLLGVLIEMLVAKGITATLGHLGYIELSSFAVNIVVALTLGAGTDYGIFLMGRYHEARQAGESREDAFYTAYRSVAPIIIGSGLTIAGASYCLTFARLNYFHTMGPAVAITMLFTITAAMTLGPALLTVGSLLGLFDPKHKVKAHLYRRIAASVVRWPVPILAASSAVVMIGAIFVPTYRQNYDDRQYQPHNSPANLGFAAADRHFPKSKLFSEMLMVETDHDMRNSADFISLDRVAKALIRLPGVAMVQSITRPLGRPLEHASIPYLFTTQGSGNGQQLPFNIEQNSNTDQQADIQAHSVEVLRKEIGFFQRVSDELHQTVLTVEDLQRISDELNQETSNVDDFFRPVKSYFYWERHCFDIPICWTFRSLFEALDNIDKLAEDIGNAKVSLEEVDKAFPQIIAQLKATADDTEALRAKLVNSYGSADLQALQTAQTFDDSINVGNDFDKSRSDDYFYIPHEGFDNEDVKTGIKLMMSPDGKAARFIVTHEGNAMGPEGVQHVEKFPTAITTILKETSLAGARIYIGGSGSNDKDIKEYATSDLMIAAIAAFILIFLIMMFLTRSLVAALVIPGTVAFSYAGAFGLSILVWQHLIGLHLHWLVLPLTFIILVAVGSDYNLLLIVRIKEEIGAGLHTGLIRALGSTGGVVTSAGLVFAFTMLAMLTSDLRTIGQLGSTVCIGLLLDTLIVRSFVVPCIVRLLGPWFWWPTLVRTRPPRRRQPVTVGRPAPE</sequence>
<dbReference type="Pfam" id="PF03176">
    <property type="entry name" value="MMPL"/>
    <property type="match status" value="2"/>
</dbReference>
<keyword evidence="4 7" id="KW-0812">Transmembrane</keyword>
<keyword evidence="6 7" id="KW-0472">Membrane</keyword>
<protein>
    <submittedName>
        <fullName evidence="9">RND family transporter</fullName>
    </submittedName>
</protein>
<feature type="transmembrane region" description="Helical" evidence="7">
    <location>
        <begin position="228"/>
        <end position="253"/>
    </location>
</feature>
<dbReference type="SUPFAM" id="SSF82866">
    <property type="entry name" value="Multidrug efflux transporter AcrB transmembrane domain"/>
    <property type="match status" value="2"/>
</dbReference>
<evidence type="ECO:0000256" key="7">
    <source>
        <dbReference type="SAM" id="Phobius"/>
    </source>
</evidence>
<feature type="transmembrane region" description="Helical" evidence="7">
    <location>
        <begin position="304"/>
        <end position="325"/>
    </location>
</feature>
<evidence type="ECO:0000256" key="3">
    <source>
        <dbReference type="ARBA" id="ARBA00022475"/>
    </source>
</evidence>
<evidence type="ECO:0000256" key="1">
    <source>
        <dbReference type="ARBA" id="ARBA00004651"/>
    </source>
</evidence>
<feature type="transmembrane region" description="Helical" evidence="7">
    <location>
        <begin position="21"/>
        <end position="40"/>
    </location>
</feature>
<reference evidence="9 10" key="1">
    <citation type="submission" date="2019-07" db="EMBL/GenBank/DDBJ databases">
        <title>New Mycobacterium species.</title>
        <authorList>
            <person name="Tortoli E."/>
            <person name="Ghielmetti G."/>
            <person name="Friedel U."/>
            <person name="Trovato A."/>
        </authorList>
    </citation>
    <scope>NUCLEOTIDE SEQUENCE [LARGE SCALE GENOMIC DNA]</scope>
    <source>
        <strain evidence="9 10">16-83</strain>
    </source>
</reference>
<organism evidence="9 10">
    <name type="scientific">Mycobacterium helveticum</name>
    <dbReference type="NCBI Taxonomy" id="2592811"/>
    <lineage>
        <taxon>Bacteria</taxon>
        <taxon>Bacillati</taxon>
        <taxon>Actinomycetota</taxon>
        <taxon>Actinomycetes</taxon>
        <taxon>Mycobacteriales</taxon>
        <taxon>Mycobacteriaceae</taxon>
        <taxon>Mycobacterium</taxon>
    </lineage>
</organism>